<keyword evidence="4" id="KW-0687">Ribonucleoprotein</keyword>
<keyword evidence="2" id="KW-0012">Acyltransferase</keyword>
<dbReference type="SUPFAM" id="SSF55729">
    <property type="entry name" value="Acyl-CoA N-acyltransferases (Nat)"/>
    <property type="match status" value="1"/>
</dbReference>
<dbReference type="PROSITE" id="PS51186">
    <property type="entry name" value="GNAT"/>
    <property type="match status" value="1"/>
</dbReference>
<dbReference type="InterPro" id="IPR000182">
    <property type="entry name" value="GNAT_dom"/>
</dbReference>
<comment type="caution">
    <text evidence="4">The sequence shown here is derived from an EMBL/GenBank/DDBJ whole genome shotgun (WGS) entry which is preliminary data.</text>
</comment>
<name>A0A562QKV2_9PSED</name>
<dbReference type="GO" id="GO:0016747">
    <property type="term" value="F:acyltransferase activity, transferring groups other than amino-acyl groups"/>
    <property type="evidence" value="ECO:0007669"/>
    <property type="project" value="InterPro"/>
</dbReference>
<dbReference type="InterPro" id="IPR050832">
    <property type="entry name" value="Bact_Acetyltransf"/>
</dbReference>
<keyword evidence="1" id="KW-0808">Transferase</keyword>
<dbReference type="PANTHER" id="PTHR43877:SF2">
    <property type="entry name" value="AMINOALKYLPHOSPHONATE N-ACETYLTRANSFERASE-RELATED"/>
    <property type="match status" value="1"/>
</dbReference>
<dbReference type="AlphaFoldDB" id="A0A562QKV2"/>
<sequence length="159" mass="18081">MCYYREAILEDIPAIRRLRQLLNVQHHAALPEVFALPETAQQGEPSEKRLIGAEKARAFVAEDKGEIVGFVIVYLVDERHAFYQPIRYAFVESICVVESCRGQGIGRELMTKAERWAIENGAVDLRLNVWAFNEAARRLYEALGYEVRSLAMGKPLSAR</sequence>
<feature type="domain" description="N-acetyltransferase" evidence="3">
    <location>
        <begin position="13"/>
        <end position="159"/>
    </location>
</feature>
<dbReference type="PANTHER" id="PTHR43877">
    <property type="entry name" value="AMINOALKYLPHOSPHONATE N-ACETYLTRANSFERASE-RELATED-RELATED"/>
    <property type="match status" value="1"/>
</dbReference>
<evidence type="ECO:0000256" key="1">
    <source>
        <dbReference type="ARBA" id="ARBA00022679"/>
    </source>
</evidence>
<reference evidence="4 5" key="1">
    <citation type="journal article" date="2015" name="Stand. Genomic Sci.">
        <title>Genomic Encyclopedia of Bacterial and Archaeal Type Strains, Phase III: the genomes of soil and plant-associated and newly described type strains.</title>
        <authorList>
            <person name="Whitman W.B."/>
            <person name="Woyke T."/>
            <person name="Klenk H.P."/>
            <person name="Zhou Y."/>
            <person name="Lilburn T.G."/>
            <person name="Beck B.J."/>
            <person name="De Vos P."/>
            <person name="Vandamme P."/>
            <person name="Eisen J.A."/>
            <person name="Garrity G."/>
            <person name="Hugenholtz P."/>
            <person name="Kyrpides N.C."/>
        </authorList>
    </citation>
    <scope>NUCLEOTIDE SEQUENCE [LARGE SCALE GENOMIC DNA]</scope>
    <source>
        <strain evidence="4 5">CGMCC 1.6858</strain>
    </source>
</reference>
<evidence type="ECO:0000259" key="3">
    <source>
        <dbReference type="PROSITE" id="PS51186"/>
    </source>
</evidence>
<keyword evidence="4" id="KW-0689">Ribosomal protein</keyword>
<dbReference type="InterPro" id="IPR016181">
    <property type="entry name" value="Acyl_CoA_acyltransferase"/>
</dbReference>
<dbReference type="OrthoDB" id="6869927at2"/>
<dbReference type="RefSeq" id="WP_145137812.1">
    <property type="nucleotide sequence ID" value="NZ_VLKY01000002.1"/>
</dbReference>
<dbReference type="Gene3D" id="3.40.630.30">
    <property type="match status" value="1"/>
</dbReference>
<evidence type="ECO:0000313" key="4">
    <source>
        <dbReference type="EMBL" id="TWI57371.1"/>
    </source>
</evidence>
<dbReference type="GO" id="GO:0005840">
    <property type="term" value="C:ribosome"/>
    <property type="evidence" value="ECO:0007669"/>
    <property type="project" value="UniProtKB-KW"/>
</dbReference>
<dbReference type="Proteomes" id="UP000316905">
    <property type="component" value="Unassembled WGS sequence"/>
</dbReference>
<evidence type="ECO:0000313" key="5">
    <source>
        <dbReference type="Proteomes" id="UP000316905"/>
    </source>
</evidence>
<gene>
    <name evidence="4" type="ORF">IQ22_00587</name>
</gene>
<evidence type="ECO:0000256" key="2">
    <source>
        <dbReference type="ARBA" id="ARBA00023315"/>
    </source>
</evidence>
<dbReference type="EMBL" id="VLKY01000002">
    <property type="protein sequence ID" value="TWI57371.1"/>
    <property type="molecule type" value="Genomic_DNA"/>
</dbReference>
<keyword evidence="5" id="KW-1185">Reference proteome</keyword>
<dbReference type="CDD" id="cd04301">
    <property type="entry name" value="NAT_SF"/>
    <property type="match status" value="1"/>
</dbReference>
<protein>
    <submittedName>
        <fullName evidence="4">Ribosomal protein S18 acetylase RimI-like enzyme</fullName>
    </submittedName>
</protein>
<organism evidence="4 5">
    <name type="scientific">Pseudomonas duriflava</name>
    <dbReference type="NCBI Taxonomy" id="459528"/>
    <lineage>
        <taxon>Bacteria</taxon>
        <taxon>Pseudomonadati</taxon>
        <taxon>Pseudomonadota</taxon>
        <taxon>Gammaproteobacteria</taxon>
        <taxon>Pseudomonadales</taxon>
        <taxon>Pseudomonadaceae</taxon>
        <taxon>Pseudomonas</taxon>
    </lineage>
</organism>
<proteinExistence type="predicted"/>
<dbReference type="Pfam" id="PF00583">
    <property type="entry name" value="Acetyltransf_1"/>
    <property type="match status" value="1"/>
</dbReference>
<accession>A0A562QKV2</accession>